<evidence type="ECO:0000256" key="2">
    <source>
        <dbReference type="ARBA" id="ARBA00022438"/>
    </source>
</evidence>
<dbReference type="EMBL" id="JAEUBD010000108">
    <property type="protein sequence ID" value="KAH3677298.1"/>
    <property type="molecule type" value="Genomic_DNA"/>
</dbReference>
<dbReference type="PANTHER" id="PTHR12147:SF56">
    <property type="entry name" value="AMINOPEPTIDASE YDR415C-RELATED"/>
    <property type="match status" value="1"/>
</dbReference>
<dbReference type="OrthoDB" id="2214at2759"/>
<dbReference type="Proteomes" id="UP000788993">
    <property type="component" value="Unassembled WGS sequence"/>
</dbReference>
<dbReference type="AlphaFoldDB" id="A0A9P8TF56"/>
<evidence type="ECO:0000256" key="1">
    <source>
        <dbReference type="ARBA" id="ARBA00001947"/>
    </source>
</evidence>
<evidence type="ECO:0000313" key="11">
    <source>
        <dbReference type="EMBL" id="KAH3677298.1"/>
    </source>
</evidence>
<dbReference type="GO" id="GO:0046872">
    <property type="term" value="F:metal ion binding"/>
    <property type="evidence" value="ECO:0007669"/>
    <property type="project" value="UniProtKB-KW"/>
</dbReference>
<evidence type="ECO:0000256" key="8">
    <source>
        <dbReference type="ARBA" id="ARBA00043962"/>
    </source>
</evidence>
<dbReference type="GO" id="GO:0008235">
    <property type="term" value="F:metalloexopeptidase activity"/>
    <property type="evidence" value="ECO:0007669"/>
    <property type="project" value="InterPro"/>
</dbReference>
<evidence type="ECO:0000256" key="6">
    <source>
        <dbReference type="ARBA" id="ARBA00022801"/>
    </source>
</evidence>
<protein>
    <recommendedName>
        <fullName evidence="9">Peptide hydrolase</fullName>
        <ecNumber evidence="9">3.4.-.-</ecNumber>
    </recommendedName>
</protein>
<evidence type="ECO:0000256" key="9">
    <source>
        <dbReference type="RuleBase" id="RU361240"/>
    </source>
</evidence>
<proteinExistence type="inferred from homology"/>
<accession>A0A9P8TF56</accession>
<dbReference type="GO" id="GO:0004177">
    <property type="term" value="F:aminopeptidase activity"/>
    <property type="evidence" value="ECO:0007669"/>
    <property type="project" value="UniProtKB-KW"/>
</dbReference>
<keyword evidence="7 9" id="KW-0862">Zinc</keyword>
<name>A0A9P8TF56_9ASCO</name>
<keyword evidence="6 9" id="KW-0378">Hydrolase</keyword>
<evidence type="ECO:0000313" key="12">
    <source>
        <dbReference type="Proteomes" id="UP000788993"/>
    </source>
</evidence>
<reference evidence="11" key="1">
    <citation type="journal article" date="2021" name="Open Biol.">
        <title>Shared evolutionary footprints suggest mitochondrial oxidative damage underlies multiple complex I losses in fungi.</title>
        <authorList>
            <person name="Schikora-Tamarit M.A."/>
            <person name="Marcet-Houben M."/>
            <person name="Nosek J."/>
            <person name="Gabaldon T."/>
        </authorList>
    </citation>
    <scope>NUCLEOTIDE SEQUENCE</scope>
    <source>
        <strain evidence="11">NCAIM Y.01608</strain>
    </source>
</reference>
<reference evidence="11" key="2">
    <citation type="submission" date="2021-01" db="EMBL/GenBank/DDBJ databases">
        <authorList>
            <person name="Schikora-Tamarit M.A."/>
        </authorList>
    </citation>
    <scope>NUCLEOTIDE SEQUENCE</scope>
    <source>
        <strain evidence="11">NCAIM Y.01608</strain>
    </source>
</reference>
<comment type="similarity">
    <text evidence="8">Belongs to the peptidase M28 family. M28E subfamily.</text>
</comment>
<dbReference type="InterPro" id="IPR045175">
    <property type="entry name" value="M28_fam"/>
</dbReference>
<evidence type="ECO:0000256" key="7">
    <source>
        <dbReference type="ARBA" id="ARBA00022833"/>
    </source>
</evidence>
<comment type="cofactor">
    <cofactor evidence="1">
        <name>Zn(2+)</name>
        <dbReference type="ChEBI" id="CHEBI:29105"/>
    </cofactor>
</comment>
<dbReference type="Gene3D" id="3.40.630.10">
    <property type="entry name" value="Zn peptidases"/>
    <property type="match status" value="1"/>
</dbReference>
<evidence type="ECO:0000259" key="10">
    <source>
        <dbReference type="Pfam" id="PF04389"/>
    </source>
</evidence>
<dbReference type="InterPro" id="IPR007484">
    <property type="entry name" value="Peptidase_M28"/>
</dbReference>
<keyword evidence="3 9" id="KW-0645">Protease</keyword>
<evidence type="ECO:0000256" key="4">
    <source>
        <dbReference type="ARBA" id="ARBA00022723"/>
    </source>
</evidence>
<organism evidence="11 12">
    <name type="scientific">Ogataea polymorpha</name>
    <dbReference type="NCBI Taxonomy" id="460523"/>
    <lineage>
        <taxon>Eukaryota</taxon>
        <taxon>Fungi</taxon>
        <taxon>Dikarya</taxon>
        <taxon>Ascomycota</taxon>
        <taxon>Saccharomycotina</taxon>
        <taxon>Pichiomycetes</taxon>
        <taxon>Pichiales</taxon>
        <taxon>Pichiaceae</taxon>
        <taxon>Ogataea</taxon>
    </lineage>
</organism>
<dbReference type="PANTHER" id="PTHR12147">
    <property type="entry name" value="METALLOPEPTIDASE M28 FAMILY MEMBER"/>
    <property type="match status" value="1"/>
</dbReference>
<gene>
    <name evidence="11" type="ORF">OGATHE_000772</name>
</gene>
<dbReference type="EC" id="3.4.-.-" evidence="9"/>
<feature type="domain" description="Peptidase M28" evidence="10">
    <location>
        <begin position="109"/>
        <end position="302"/>
    </location>
</feature>
<comment type="caution">
    <text evidence="11">The sequence shown here is derived from an EMBL/GenBank/DDBJ whole genome shotgun (WGS) entry which is preliminary data.</text>
</comment>
<keyword evidence="12" id="KW-1185">Reference proteome</keyword>
<dbReference type="SUPFAM" id="SSF53187">
    <property type="entry name" value="Zn-dependent exopeptidases"/>
    <property type="match status" value="1"/>
</dbReference>
<dbReference type="Pfam" id="PF04389">
    <property type="entry name" value="Peptidase_M28"/>
    <property type="match status" value="1"/>
</dbReference>
<dbReference type="GO" id="GO:0006508">
    <property type="term" value="P:proteolysis"/>
    <property type="evidence" value="ECO:0007669"/>
    <property type="project" value="UniProtKB-KW"/>
</dbReference>
<evidence type="ECO:0000256" key="5">
    <source>
        <dbReference type="ARBA" id="ARBA00022729"/>
    </source>
</evidence>
<evidence type="ECO:0000256" key="3">
    <source>
        <dbReference type="ARBA" id="ARBA00022670"/>
    </source>
</evidence>
<keyword evidence="5" id="KW-0732">Signal</keyword>
<keyword evidence="2" id="KW-0031">Aminopeptidase</keyword>
<sequence>MAPITGLAISLVLLLLQTATLKYIGLLWPIKVPVFEYPSEFHQETVNGLIERINETRITEQLQHLAGAFRHREYNSDTGESFAVEIESLLRDTGVTVDIYHHGWRQPSLIAKIPGTQHTKVVVGCHLDSLNLVPFLSSPGVDDDLSGIVTLLEAIRILQQNRWEFRQSLEFHFYAAEEPGLRGSLDILASYTDIVAFLEQDMTGFSAGAPPHFGVVEDYASESLMNYVKQLIETYCTIPYRNTRCGQICSDHSAALINGFPAVYVLESELAASNPYIHTERDTLEHIDVGHVAQHVRLVLAFAVETALMETVEARGDQFVQFKWTDIVVLSATSDTLRFVMACIILSCAVANLVLVLRSGGHRNLFKLHEN</sequence>
<keyword evidence="4 9" id="KW-0479">Metal-binding</keyword>